<sequence length="276" mass="32289">MKNLSFFLSVIILGLLLNSCDQKEKQVEAEESEEIFQESIDNNSFLEDYPNAKKMTEIDDRVDPEKRVESLYWEKQAKNGSEFTQVVAYLNDDGLPMKITEYYVDGNFQPQGQRHYYLEENKLIAFVEQSDYWVDSLTTNYSEKRTVYNDTEPVVSQSRHAQSYDQIEDVKWKNIRQEHHSLNKVNKILAGVEEFQPHFISVIQTDQLFLLLGEAKPKTEVRYTTAVRVDKMTPFIEDLLNNLDKYKFRPVNIAFEVVGGNSSPEYRVLTNIAWKK</sequence>
<dbReference type="RefSeq" id="WP_130092402.1">
    <property type="nucleotide sequence ID" value="NZ_SETE01000001.1"/>
</dbReference>
<dbReference type="AlphaFoldDB" id="A0A4Q4KRJ1"/>
<dbReference type="EMBL" id="SETE01000001">
    <property type="protein sequence ID" value="RYM36037.1"/>
    <property type="molecule type" value="Genomic_DNA"/>
</dbReference>
<name>A0A4Q4KRJ1_9FLAO</name>
<organism evidence="1 2">
    <name type="scientific">Brumimicrobium glaciale</name>
    <dbReference type="NCBI Taxonomy" id="200475"/>
    <lineage>
        <taxon>Bacteria</taxon>
        <taxon>Pseudomonadati</taxon>
        <taxon>Bacteroidota</taxon>
        <taxon>Flavobacteriia</taxon>
        <taxon>Flavobacteriales</taxon>
        <taxon>Crocinitomicaceae</taxon>
        <taxon>Brumimicrobium</taxon>
    </lineage>
</organism>
<keyword evidence="2" id="KW-1185">Reference proteome</keyword>
<gene>
    <name evidence="1" type="ORF">ERX46_03310</name>
</gene>
<dbReference type="OrthoDB" id="1466712at2"/>
<comment type="caution">
    <text evidence="1">The sequence shown here is derived from an EMBL/GenBank/DDBJ whole genome shotgun (WGS) entry which is preliminary data.</text>
</comment>
<evidence type="ECO:0000313" key="2">
    <source>
        <dbReference type="Proteomes" id="UP000293952"/>
    </source>
</evidence>
<proteinExistence type="predicted"/>
<dbReference type="Proteomes" id="UP000293952">
    <property type="component" value="Unassembled WGS sequence"/>
</dbReference>
<protein>
    <submittedName>
        <fullName evidence="1">Uncharacterized protein</fullName>
    </submittedName>
</protein>
<accession>A0A4Q4KRJ1</accession>
<evidence type="ECO:0000313" key="1">
    <source>
        <dbReference type="EMBL" id="RYM36037.1"/>
    </source>
</evidence>
<reference evidence="1 2" key="1">
    <citation type="submission" date="2019-02" db="EMBL/GenBank/DDBJ databases">
        <title>Genome sequence of the sea-ice species Brumimicrobium glaciale.</title>
        <authorList>
            <person name="Bowman J.P."/>
        </authorList>
    </citation>
    <scope>NUCLEOTIDE SEQUENCE [LARGE SCALE GENOMIC DNA]</scope>
    <source>
        <strain evidence="1 2">IC156</strain>
    </source>
</reference>